<accession>A0A922MA57</accession>
<organism evidence="6 7">
    <name type="scientific">Spodoptera exigua</name>
    <name type="common">Beet armyworm</name>
    <name type="synonym">Noctua fulgens</name>
    <dbReference type="NCBI Taxonomy" id="7107"/>
    <lineage>
        <taxon>Eukaryota</taxon>
        <taxon>Metazoa</taxon>
        <taxon>Ecdysozoa</taxon>
        <taxon>Arthropoda</taxon>
        <taxon>Hexapoda</taxon>
        <taxon>Insecta</taxon>
        <taxon>Pterygota</taxon>
        <taxon>Neoptera</taxon>
        <taxon>Endopterygota</taxon>
        <taxon>Lepidoptera</taxon>
        <taxon>Glossata</taxon>
        <taxon>Ditrysia</taxon>
        <taxon>Noctuoidea</taxon>
        <taxon>Noctuidae</taxon>
        <taxon>Amphipyrinae</taxon>
        <taxon>Spodoptera</taxon>
    </lineage>
</organism>
<dbReference type="Pfam" id="PF10551">
    <property type="entry name" value="MULE"/>
    <property type="match status" value="1"/>
</dbReference>
<dbReference type="Proteomes" id="UP000814243">
    <property type="component" value="Unassembled WGS sequence"/>
</dbReference>
<dbReference type="Pfam" id="PF04500">
    <property type="entry name" value="FLYWCH"/>
    <property type="match status" value="1"/>
</dbReference>
<dbReference type="InterPro" id="IPR007588">
    <property type="entry name" value="Znf_FLYWCH"/>
</dbReference>
<dbReference type="AlphaFoldDB" id="A0A922MA57"/>
<evidence type="ECO:0000256" key="3">
    <source>
        <dbReference type="ARBA" id="ARBA00022833"/>
    </source>
</evidence>
<keyword evidence="2" id="KW-0863">Zinc-finger</keyword>
<proteinExistence type="predicted"/>
<evidence type="ECO:0000313" key="6">
    <source>
        <dbReference type="EMBL" id="KAH9633162.1"/>
    </source>
</evidence>
<keyword evidence="1" id="KW-0479">Metal-binding</keyword>
<sequence length="461" mass="52944">MYEDSPSTSRGNLSLNISTTQRGSKMLTRHGYEYVIKRQNNDKSILWRCAKMKTCSATIKTNSDFDVIMNETSHSHEPLNTTEVEIKMQMEKCSKAVQENLSDPISKIFEENMASLEDRGLDLIKKLPALNSVQKMLYRKRNKSIGARKLTFAKAKDVEVPKKFEKILFADYAHGKTRILIFADNELKKYMATCKKFYMDGTFKVCPKPFYHLYTIHAELGSSQEYLNVIPVIYALLPDKKMSTYELLFQIIKSQITEWDPNDITVDFEVPAILAIRSNFPGVKITGCYFHFNRSLWRKAKALGVCKTQLGKIHVKLCAALSHLPSELVNEGWLYVMEEAPNSNCVTQFNDYFVKTWLENSVLADTWCTFRQMNKTNNVVEIWNGHIKKYIKSKPNIAQFSEGLIKDIHFFASIIRKSTGGFKISTRSPETIENKKKIDYAINQLITGQITVGHCLEKLRS</sequence>
<evidence type="ECO:0008006" key="8">
    <source>
        <dbReference type="Google" id="ProtNLM"/>
    </source>
</evidence>
<reference evidence="6" key="1">
    <citation type="journal article" date="2021" name="G3 (Bethesda)">
        <title>Genome and transcriptome analysis of the beet armyworm Spodoptera exigua reveals targets for pest control. .</title>
        <authorList>
            <person name="Simon S."/>
            <person name="Breeschoten T."/>
            <person name="Jansen H.J."/>
            <person name="Dirks R.P."/>
            <person name="Schranz M.E."/>
            <person name="Ros V.I.D."/>
        </authorList>
    </citation>
    <scope>NUCLEOTIDE SEQUENCE</scope>
    <source>
        <strain evidence="6">TB_SE_WUR_2020</strain>
    </source>
</reference>
<feature type="domain" description="MULE transposase" evidence="5">
    <location>
        <begin position="198"/>
        <end position="294"/>
    </location>
</feature>
<evidence type="ECO:0000256" key="2">
    <source>
        <dbReference type="ARBA" id="ARBA00022771"/>
    </source>
</evidence>
<dbReference type="InterPro" id="IPR018289">
    <property type="entry name" value="MULE_transposase_dom"/>
</dbReference>
<evidence type="ECO:0000259" key="5">
    <source>
        <dbReference type="Pfam" id="PF10551"/>
    </source>
</evidence>
<comment type="caution">
    <text evidence="6">The sequence shown here is derived from an EMBL/GenBank/DDBJ whole genome shotgun (WGS) entry which is preliminary data.</text>
</comment>
<gene>
    <name evidence="6" type="ORF">HF086_013785</name>
</gene>
<dbReference type="GO" id="GO:0008270">
    <property type="term" value="F:zinc ion binding"/>
    <property type="evidence" value="ECO:0007669"/>
    <property type="project" value="UniProtKB-KW"/>
</dbReference>
<dbReference type="EMBL" id="JACEFF010000666">
    <property type="protein sequence ID" value="KAH9633162.1"/>
    <property type="molecule type" value="Genomic_DNA"/>
</dbReference>
<evidence type="ECO:0000259" key="4">
    <source>
        <dbReference type="Pfam" id="PF04500"/>
    </source>
</evidence>
<dbReference type="Gene3D" id="2.20.25.240">
    <property type="match status" value="1"/>
</dbReference>
<protein>
    <recommendedName>
        <fullName evidence="8">MULE transposase domain-containing protein</fullName>
    </recommendedName>
</protein>
<dbReference type="PANTHER" id="PTHR47160">
    <property type="entry name" value="PUTATIVE-RELATED"/>
    <property type="match status" value="1"/>
</dbReference>
<dbReference type="PANTHER" id="PTHR47160:SF10">
    <property type="entry name" value="MULE TRANSPOSASE DOMAIN-CONTAINING PROTEIN"/>
    <property type="match status" value="1"/>
</dbReference>
<evidence type="ECO:0000256" key="1">
    <source>
        <dbReference type="ARBA" id="ARBA00022723"/>
    </source>
</evidence>
<evidence type="ECO:0000313" key="7">
    <source>
        <dbReference type="Proteomes" id="UP000814243"/>
    </source>
</evidence>
<name>A0A922MA57_SPOEX</name>
<keyword evidence="3" id="KW-0862">Zinc</keyword>
<feature type="domain" description="FLYWCH-type" evidence="4">
    <location>
        <begin position="18"/>
        <end position="76"/>
    </location>
</feature>